<name>F2RFN9_STRVP</name>
<organism evidence="2 3">
    <name type="scientific">Streptomyces venezuelae (strain ATCC 10712 / CBS 650.69 / DSM 40230 / JCM 4526 / NBRC 13096 / PD 04745)</name>
    <dbReference type="NCBI Taxonomy" id="953739"/>
    <lineage>
        <taxon>Bacteria</taxon>
        <taxon>Bacillati</taxon>
        <taxon>Actinomycetota</taxon>
        <taxon>Actinomycetes</taxon>
        <taxon>Kitasatosporales</taxon>
        <taxon>Streptomycetaceae</taxon>
        <taxon>Streptomyces</taxon>
    </lineage>
</organism>
<feature type="transmembrane region" description="Helical" evidence="1">
    <location>
        <begin position="67"/>
        <end position="88"/>
    </location>
</feature>
<feature type="transmembrane region" description="Helical" evidence="1">
    <location>
        <begin position="117"/>
        <end position="136"/>
    </location>
</feature>
<evidence type="ECO:0000313" key="2">
    <source>
        <dbReference type="EMBL" id="CCA57191.1"/>
    </source>
</evidence>
<dbReference type="KEGG" id="sve:SVEN_3905"/>
<evidence type="ECO:0000256" key="1">
    <source>
        <dbReference type="SAM" id="Phobius"/>
    </source>
</evidence>
<keyword evidence="3" id="KW-1185">Reference proteome</keyword>
<feature type="transmembrane region" description="Helical" evidence="1">
    <location>
        <begin position="21"/>
        <end position="41"/>
    </location>
</feature>
<dbReference type="EMBL" id="FR845719">
    <property type="protein sequence ID" value="CCA57191.1"/>
    <property type="molecule type" value="Genomic_DNA"/>
</dbReference>
<keyword evidence="1" id="KW-0812">Transmembrane</keyword>
<dbReference type="Proteomes" id="UP000006854">
    <property type="component" value="Chromosome"/>
</dbReference>
<dbReference type="OrthoDB" id="3579673at2"/>
<dbReference type="GeneID" id="51864469"/>
<keyword evidence="1" id="KW-0472">Membrane</keyword>
<dbReference type="PATRIC" id="fig|953739.5.peg.6408"/>
<accession>F2RFN9</accession>
<keyword evidence="1" id="KW-1133">Transmembrane helix</keyword>
<protein>
    <recommendedName>
        <fullName evidence="4">ABC transporter permease</fullName>
    </recommendedName>
</protein>
<gene>
    <name evidence="2" type="ordered locus">SVEN_3905</name>
</gene>
<reference evidence="2 3" key="1">
    <citation type="journal article" date="2011" name="BMC Genomics">
        <title>Genome-wide analysis of the role of GlnR in Streptomyces venezuelae provides new insights into global nitrogen regulation in actinomycetes.</title>
        <authorList>
            <person name="Pullan S.T."/>
            <person name="Bibb M.J."/>
            <person name="Merrick M."/>
        </authorList>
    </citation>
    <scope>NUCLEOTIDE SEQUENCE [LARGE SCALE GENOMIC DNA]</scope>
    <source>
        <strain evidence="2">ATCC 10712</strain>
    </source>
</reference>
<dbReference type="STRING" id="953739.SVEN_3905"/>
<sequence>MSTLTLKGPHWVTARQYRRTLWLAAAAVGGSLAVIGGLRIWDATQDTELPDRWGRGYDLLRGAMEQFSQGMLALPLLVGAFVAGPLIAREFESGTYKLSLTQSITPTAWLRAKLQTATTAALATTLALTAVFLIGWPRVAGTYGLHWADRGPYEATGTVLTSYVLLAVAVGALVGQLVRRTLVAMAATGGVVGLVLLVLGALRWDFLPVRTITGPAHEGVHALVTPGSGLPMGQGLIRADGQRLPGYFCYGSDVPDGSCRPDEAITAQYLDYHPASHFWPTQLIETGIVLALAALAAYVAFRVLRSRHP</sequence>
<feature type="transmembrane region" description="Helical" evidence="1">
    <location>
        <begin position="283"/>
        <end position="304"/>
    </location>
</feature>
<feature type="transmembrane region" description="Helical" evidence="1">
    <location>
        <begin position="182"/>
        <end position="202"/>
    </location>
</feature>
<dbReference type="AlphaFoldDB" id="F2RFN9"/>
<evidence type="ECO:0008006" key="4">
    <source>
        <dbReference type="Google" id="ProtNLM"/>
    </source>
</evidence>
<feature type="transmembrane region" description="Helical" evidence="1">
    <location>
        <begin position="156"/>
        <end position="175"/>
    </location>
</feature>
<evidence type="ECO:0000313" key="3">
    <source>
        <dbReference type="Proteomes" id="UP000006854"/>
    </source>
</evidence>
<dbReference type="RefSeq" id="WP_015035103.1">
    <property type="nucleotide sequence ID" value="NC_018750.1"/>
</dbReference>
<proteinExistence type="predicted"/>
<dbReference type="HOGENOM" id="CLU_066229_0_0_11"/>
<dbReference type="eggNOG" id="COG1277">
    <property type="taxonomic scope" value="Bacteria"/>
</dbReference>